<dbReference type="PANTHER" id="PTHR43884:SF12">
    <property type="entry name" value="ISOVALERYL-COA DEHYDROGENASE, MITOCHONDRIAL-RELATED"/>
    <property type="match status" value="1"/>
</dbReference>
<sequence>MAKDTIGFALSAVNKFAGSSLVKKLKLQRPAEKIAYLSTRTGFQVVSSTNATVQQAKAFFKQTTPTKEQQAATLFDPSLSEDQRLIKDTLDRFSSDIIRDSAYEADSQAATPDEVFQQANELGMLAYSVSEQYGGFTDTPSTVSNLIIIEALASGDMGIATALLSTISVANILTRWGTEAQQSSWLAPLTRSLEHDKGLFATVAINEPSPLFNPNKLKTRVTPIEDGYLLNGKKSAVAIGERADFFLVAASSPGGEQNLFIVNSALKGISVESSPAMGLKAAELSTITFKDVQLPLDALLGDEHFCYQTCIDLSNLAGCALAIGCAQAIQDYVIKYCNERIAFGEPVSHRQSVAFMIANMGIELEGMRLLTYRAASRCEQGLPFHREAYLAKVLCADKAMEIGTNGVQLLGGHGFIKEHPVERWYRDMRSIAILYGLHA</sequence>
<dbReference type="PANTHER" id="PTHR43884">
    <property type="entry name" value="ACYL-COA DEHYDROGENASE"/>
    <property type="match status" value="1"/>
</dbReference>
<dbReference type="Pfam" id="PF00441">
    <property type="entry name" value="Acyl-CoA_dh_1"/>
    <property type="match status" value="1"/>
</dbReference>
<evidence type="ECO:0000256" key="2">
    <source>
        <dbReference type="ARBA" id="ARBA00009347"/>
    </source>
</evidence>
<dbReference type="Gene3D" id="1.20.140.10">
    <property type="entry name" value="Butyryl-CoA Dehydrogenase, subunit A, domain 3"/>
    <property type="match status" value="1"/>
</dbReference>
<evidence type="ECO:0000259" key="6">
    <source>
        <dbReference type="Pfam" id="PF00441"/>
    </source>
</evidence>
<evidence type="ECO:0000256" key="1">
    <source>
        <dbReference type="ARBA" id="ARBA00001974"/>
    </source>
</evidence>
<keyword evidence="5" id="KW-0560">Oxidoreductase</keyword>
<dbReference type="Gene3D" id="2.40.110.10">
    <property type="entry name" value="Butyryl-CoA Dehydrogenase, subunit A, domain 2"/>
    <property type="match status" value="1"/>
</dbReference>
<dbReference type="SUPFAM" id="SSF56645">
    <property type="entry name" value="Acyl-CoA dehydrogenase NM domain-like"/>
    <property type="match status" value="1"/>
</dbReference>
<feature type="domain" description="Acyl-CoA dehydrogenase/oxidase C-terminal" evidence="6">
    <location>
        <begin position="314"/>
        <end position="436"/>
    </location>
</feature>
<comment type="similarity">
    <text evidence="2 5">Belongs to the acyl-CoA dehydrogenase family.</text>
</comment>
<protein>
    <submittedName>
        <fullName evidence="9">Acyl-CoA/acyl-ACP dehydrogenase</fullName>
    </submittedName>
</protein>
<feature type="domain" description="Acyl-CoA oxidase/dehydrogenase middle" evidence="7">
    <location>
        <begin position="204"/>
        <end position="292"/>
    </location>
</feature>
<dbReference type="AlphaFoldDB" id="A0A9E8KPT5"/>
<keyword evidence="10" id="KW-1185">Reference proteome</keyword>
<dbReference type="Pfam" id="PF02770">
    <property type="entry name" value="Acyl-CoA_dh_M"/>
    <property type="match status" value="1"/>
</dbReference>
<dbReference type="Proteomes" id="UP001164472">
    <property type="component" value="Chromosome"/>
</dbReference>
<evidence type="ECO:0000256" key="4">
    <source>
        <dbReference type="ARBA" id="ARBA00022827"/>
    </source>
</evidence>
<dbReference type="Gene3D" id="1.10.540.10">
    <property type="entry name" value="Acyl-CoA dehydrogenase/oxidase, N-terminal domain"/>
    <property type="match status" value="1"/>
</dbReference>
<dbReference type="RefSeq" id="WP_251810507.1">
    <property type="nucleotide sequence ID" value="NZ_CP101527.1"/>
</dbReference>
<proteinExistence type="inferred from homology"/>
<accession>A0A9E8KPT5</accession>
<evidence type="ECO:0000256" key="3">
    <source>
        <dbReference type="ARBA" id="ARBA00022630"/>
    </source>
</evidence>
<dbReference type="InterPro" id="IPR046373">
    <property type="entry name" value="Acyl-CoA_Oxase/DH_mid-dom_sf"/>
</dbReference>
<dbReference type="InterPro" id="IPR036250">
    <property type="entry name" value="AcylCo_DH-like_C"/>
</dbReference>
<evidence type="ECO:0000313" key="10">
    <source>
        <dbReference type="Proteomes" id="UP001164472"/>
    </source>
</evidence>
<keyword evidence="4 5" id="KW-0274">FAD</keyword>
<evidence type="ECO:0000259" key="7">
    <source>
        <dbReference type="Pfam" id="PF02770"/>
    </source>
</evidence>
<dbReference type="InterPro" id="IPR009100">
    <property type="entry name" value="AcylCoA_DH/oxidase_NM_dom_sf"/>
</dbReference>
<dbReference type="InterPro" id="IPR009075">
    <property type="entry name" value="AcylCo_DH/oxidase_C"/>
</dbReference>
<dbReference type="InterPro" id="IPR006091">
    <property type="entry name" value="Acyl-CoA_Oxase/DH_mid-dom"/>
</dbReference>
<keyword evidence="3 5" id="KW-0285">Flavoprotein</keyword>
<comment type="cofactor">
    <cofactor evidence="1 5">
        <name>FAD</name>
        <dbReference type="ChEBI" id="CHEBI:57692"/>
    </cofactor>
</comment>
<evidence type="ECO:0000256" key="5">
    <source>
        <dbReference type="RuleBase" id="RU362125"/>
    </source>
</evidence>
<dbReference type="EMBL" id="CP101527">
    <property type="protein sequence ID" value="UZW75668.1"/>
    <property type="molecule type" value="Genomic_DNA"/>
</dbReference>
<name>A0A9E8KPT5_9ALTE</name>
<dbReference type="GO" id="GO:0050660">
    <property type="term" value="F:flavin adenine dinucleotide binding"/>
    <property type="evidence" value="ECO:0007669"/>
    <property type="project" value="InterPro"/>
</dbReference>
<dbReference type="PROSITE" id="PS00073">
    <property type="entry name" value="ACYL_COA_DH_2"/>
    <property type="match status" value="1"/>
</dbReference>
<dbReference type="InterPro" id="IPR013786">
    <property type="entry name" value="AcylCoA_DH/ox_N"/>
</dbReference>
<dbReference type="SUPFAM" id="SSF47203">
    <property type="entry name" value="Acyl-CoA dehydrogenase C-terminal domain-like"/>
    <property type="match status" value="1"/>
</dbReference>
<dbReference type="KEGG" id="asem:NNL22_03475"/>
<gene>
    <name evidence="9" type="ORF">NNL22_03475</name>
</gene>
<dbReference type="InterPro" id="IPR006089">
    <property type="entry name" value="Acyl-CoA_DH_CS"/>
</dbReference>
<dbReference type="Pfam" id="PF02771">
    <property type="entry name" value="Acyl-CoA_dh_N"/>
    <property type="match status" value="1"/>
</dbReference>
<evidence type="ECO:0000313" key="9">
    <source>
        <dbReference type="EMBL" id="UZW75668.1"/>
    </source>
</evidence>
<organism evidence="9 10">
    <name type="scientific">Alkalimarinus sediminis</name>
    <dbReference type="NCBI Taxonomy" id="1632866"/>
    <lineage>
        <taxon>Bacteria</taxon>
        <taxon>Pseudomonadati</taxon>
        <taxon>Pseudomonadota</taxon>
        <taxon>Gammaproteobacteria</taxon>
        <taxon>Alteromonadales</taxon>
        <taxon>Alteromonadaceae</taxon>
        <taxon>Alkalimarinus</taxon>
    </lineage>
</organism>
<reference evidence="9" key="1">
    <citation type="submission" date="2022-07" db="EMBL/GenBank/DDBJ databases">
        <title>Alkalimarinus sp. nov., isolated from gut of a Alitta virens.</title>
        <authorList>
            <person name="Yang A.I."/>
            <person name="Shin N.-R."/>
        </authorList>
    </citation>
    <scope>NUCLEOTIDE SEQUENCE</scope>
    <source>
        <strain evidence="9">FA028</strain>
    </source>
</reference>
<feature type="domain" description="Acyl-CoA dehydrogenase/oxidase N-terminal" evidence="8">
    <location>
        <begin position="80"/>
        <end position="191"/>
    </location>
</feature>
<dbReference type="GO" id="GO:0003995">
    <property type="term" value="F:acyl-CoA dehydrogenase activity"/>
    <property type="evidence" value="ECO:0007669"/>
    <property type="project" value="InterPro"/>
</dbReference>
<dbReference type="InterPro" id="IPR037069">
    <property type="entry name" value="AcylCoA_DH/ox_N_sf"/>
</dbReference>
<evidence type="ECO:0000259" key="8">
    <source>
        <dbReference type="Pfam" id="PF02771"/>
    </source>
</evidence>